<dbReference type="OrthoDB" id="9970435at2759"/>
<evidence type="ECO:0000256" key="7">
    <source>
        <dbReference type="SAM" id="Phobius"/>
    </source>
</evidence>
<evidence type="ECO:0000256" key="5">
    <source>
        <dbReference type="ARBA" id="ARBA00023136"/>
    </source>
</evidence>
<dbReference type="PROSITE" id="PS51382">
    <property type="entry name" value="SPX"/>
    <property type="match status" value="1"/>
</dbReference>
<dbReference type="InterPro" id="IPR004342">
    <property type="entry name" value="EXS_C"/>
</dbReference>
<reference evidence="10 11" key="1">
    <citation type="submission" date="2010-05" db="EMBL/GenBank/DDBJ databases">
        <title>The Genome Sequence of Thecamonas trahens ATCC 50062.</title>
        <authorList>
            <consortium name="The Broad Institute Genome Sequencing Platform"/>
            <person name="Russ C."/>
            <person name="Cuomo C."/>
            <person name="Shea T."/>
            <person name="Young S.K."/>
            <person name="Zeng Q."/>
            <person name="Koehrsen M."/>
            <person name="Haas B."/>
            <person name="Borodovsky M."/>
            <person name="Guigo R."/>
            <person name="Alvarado L."/>
            <person name="Berlin A."/>
            <person name="Bochicchio J."/>
            <person name="Borenstein D."/>
            <person name="Chapman S."/>
            <person name="Chen Z."/>
            <person name="Freedman E."/>
            <person name="Gellesch M."/>
            <person name="Goldberg J."/>
            <person name="Griggs A."/>
            <person name="Gujja S."/>
            <person name="Heilman E."/>
            <person name="Heiman D."/>
            <person name="Hepburn T."/>
            <person name="Howarth C."/>
            <person name="Jen D."/>
            <person name="Larson L."/>
            <person name="Mehta T."/>
            <person name="Park D."/>
            <person name="Pearson M."/>
            <person name="Roberts A."/>
            <person name="Saif S."/>
            <person name="Shenoy N."/>
            <person name="Sisk P."/>
            <person name="Stolte C."/>
            <person name="Sykes S."/>
            <person name="Thomson T."/>
            <person name="Walk T."/>
            <person name="White J."/>
            <person name="Yandava C."/>
            <person name="Burger G."/>
            <person name="Gray M.W."/>
            <person name="Holland P.W.H."/>
            <person name="King N."/>
            <person name="Lang F.B.F."/>
            <person name="Roger A.J."/>
            <person name="Ruiz-Trillo I."/>
            <person name="Lander E."/>
            <person name="Nusbaum C."/>
        </authorList>
    </citation>
    <scope>NUCLEOTIDE SEQUENCE [LARGE SCALE GENOMIC DNA]</scope>
    <source>
        <strain evidence="10 11">ATCC 50062</strain>
    </source>
</reference>
<feature type="region of interest" description="Disordered" evidence="6">
    <location>
        <begin position="76"/>
        <end position="96"/>
    </location>
</feature>
<keyword evidence="3 7" id="KW-0812">Transmembrane</keyword>
<feature type="transmembrane region" description="Helical" evidence="7">
    <location>
        <begin position="563"/>
        <end position="586"/>
    </location>
</feature>
<evidence type="ECO:0000259" key="9">
    <source>
        <dbReference type="PROSITE" id="PS51382"/>
    </source>
</evidence>
<dbReference type="GO" id="GO:0005886">
    <property type="term" value="C:plasma membrane"/>
    <property type="evidence" value="ECO:0007669"/>
    <property type="project" value="TreeGrafter"/>
</dbReference>
<feature type="compositionally biased region" description="Basic residues" evidence="6">
    <location>
        <begin position="733"/>
        <end position="742"/>
    </location>
</feature>
<dbReference type="GeneID" id="25561608"/>
<evidence type="ECO:0000256" key="4">
    <source>
        <dbReference type="ARBA" id="ARBA00022989"/>
    </source>
</evidence>
<dbReference type="EMBL" id="GL349439">
    <property type="protein sequence ID" value="KNC55618.1"/>
    <property type="molecule type" value="Genomic_DNA"/>
</dbReference>
<dbReference type="GO" id="GO:0016036">
    <property type="term" value="P:cellular response to phosphate starvation"/>
    <property type="evidence" value="ECO:0007669"/>
    <property type="project" value="TreeGrafter"/>
</dbReference>
<dbReference type="RefSeq" id="XP_013761391.1">
    <property type="nucleotide sequence ID" value="XM_013905937.1"/>
</dbReference>
<feature type="transmembrane region" description="Helical" evidence="7">
    <location>
        <begin position="283"/>
        <end position="309"/>
    </location>
</feature>
<accession>A0A0L0DVS6</accession>
<evidence type="ECO:0000256" key="6">
    <source>
        <dbReference type="SAM" id="MobiDB-lite"/>
    </source>
</evidence>
<feature type="compositionally biased region" description="Low complexity" evidence="6">
    <location>
        <begin position="154"/>
        <end position="167"/>
    </location>
</feature>
<gene>
    <name evidence="10" type="ORF">AMSG_01887</name>
</gene>
<proteinExistence type="inferred from homology"/>
<dbReference type="GO" id="GO:0005794">
    <property type="term" value="C:Golgi apparatus"/>
    <property type="evidence" value="ECO:0007669"/>
    <property type="project" value="TreeGrafter"/>
</dbReference>
<dbReference type="Pfam" id="PF03124">
    <property type="entry name" value="EXS"/>
    <property type="match status" value="1"/>
</dbReference>
<dbReference type="Proteomes" id="UP000054408">
    <property type="component" value="Unassembled WGS sequence"/>
</dbReference>
<evidence type="ECO:0000313" key="11">
    <source>
        <dbReference type="Proteomes" id="UP000054408"/>
    </source>
</evidence>
<feature type="transmembrane region" description="Helical" evidence="7">
    <location>
        <begin position="606"/>
        <end position="628"/>
    </location>
</feature>
<keyword evidence="10" id="KW-0675">Receptor</keyword>
<dbReference type="PANTHER" id="PTHR10783">
    <property type="entry name" value="XENOTROPIC AND POLYTROPIC RETROVIRUS RECEPTOR 1-RELATED"/>
    <property type="match status" value="1"/>
</dbReference>
<dbReference type="InterPro" id="IPR004331">
    <property type="entry name" value="SPX_dom"/>
</dbReference>
<keyword evidence="4 7" id="KW-1133">Transmembrane helix</keyword>
<feature type="transmembrane region" description="Helical" evidence="7">
    <location>
        <begin position="321"/>
        <end position="348"/>
    </location>
</feature>
<evidence type="ECO:0000313" key="10">
    <source>
        <dbReference type="EMBL" id="KNC55618.1"/>
    </source>
</evidence>
<dbReference type="PANTHER" id="PTHR10783:SF103">
    <property type="entry name" value="SOLUTE CARRIER FAMILY 53 MEMBER 1"/>
    <property type="match status" value="1"/>
</dbReference>
<dbReference type="PROSITE" id="PS51380">
    <property type="entry name" value="EXS"/>
    <property type="match status" value="1"/>
</dbReference>
<comment type="similarity">
    <text evidence="2">Belongs to the SYG1 (TC 2.A.94) family.</text>
</comment>
<dbReference type="AlphaFoldDB" id="A0A0L0DVS6"/>
<dbReference type="eggNOG" id="KOG1162">
    <property type="taxonomic scope" value="Eukaryota"/>
</dbReference>
<name>A0A0L0DVS6_THETB</name>
<evidence type="ECO:0000256" key="1">
    <source>
        <dbReference type="ARBA" id="ARBA00004141"/>
    </source>
</evidence>
<dbReference type="GO" id="GO:0006817">
    <property type="term" value="P:phosphate ion transport"/>
    <property type="evidence" value="ECO:0007669"/>
    <property type="project" value="TreeGrafter"/>
</dbReference>
<feature type="compositionally biased region" description="Polar residues" evidence="6">
    <location>
        <begin position="743"/>
        <end position="760"/>
    </location>
</feature>
<dbReference type="OMA" id="IGVMFAH"/>
<protein>
    <submittedName>
        <fullName evidence="10">Xenotropic and polytropic murine leukemia virus receptor xpr1</fullName>
    </submittedName>
</protein>
<feature type="region of interest" description="Disordered" evidence="6">
    <location>
        <begin position="725"/>
        <end position="771"/>
    </location>
</feature>
<evidence type="ECO:0000256" key="2">
    <source>
        <dbReference type="ARBA" id="ARBA00009665"/>
    </source>
</evidence>
<keyword evidence="11" id="KW-1185">Reference proteome</keyword>
<evidence type="ECO:0000256" key="3">
    <source>
        <dbReference type="ARBA" id="ARBA00022692"/>
    </source>
</evidence>
<feature type="domain" description="EXS" evidence="8">
    <location>
        <begin position="491"/>
        <end position="692"/>
    </location>
</feature>
<sequence length="771" mass="85612">MDSTFAARFRANMVGEWAAKYFPYEAYAAELASLPHAAERLAEAGPGALEAAAALADSPWGVPGVEAGESGRIDASLDGPGDEHAPLLGSGGARGRTSPRAPALLRIAEGFLIRVQGAEARVDEFYSEKEELFRTRIMRLNNYLAANNLTYPLSEGSPPSSAPSTPRGGSGGRGSKIDVAAIRDALEELYRGLLLLRNYAALNFTAVHEVRKGLDSVCRTSKSAWFLIRNEVVSRRAYASAKDRLEPLLNEIECRYAVLFTEGSVAAAKTSLFERKQPPPRTFLNTFNLGFFSGFSVPLVVLTLSLLFTSSEVGYDPEADLYPVIPVFRCTGILILVFWLWGGIVVIFEKFRINHTFILELDPSTVLAHDRIFKSGALLSALWLSCFLLFLAAVRRGIHVFPVHHKVYPAILVGVLTLLLLCPFRMLHRPTRWWLLTRSLRTISAPFFAVTFADNLIGDYMTSLVKVLYDAEYLACFYLSGDWLNNDFSQCQETNRKYALPVLTALPLVWRFLQCLRRYRDSGDAWPHLGNAGKYAVATVAVTLGAFHSDWKSYGHEYSAPRVAWLALLVFSTLYAYSWDICMDWGLMWWADGKVHVRKQFHYGSLWVYALAAVLNLFGRFVWMLTLITAPVQSAINHELAVFVYALVEVIRRSVWALLRIEHEHSFNASKFRAVRDIPIAFHSNTTINTSAFDIVAISPRPTDPTAPVDTGDIELAERSRSAFAGASPRQISAHHHQHPSAKSRSNSAAGISPHTSNAAHTLHTAHPHCP</sequence>
<dbReference type="STRING" id="461836.A0A0L0DVS6"/>
<feature type="transmembrane region" description="Helical" evidence="7">
    <location>
        <begin position="377"/>
        <end position="395"/>
    </location>
</feature>
<feature type="region of interest" description="Disordered" evidence="6">
    <location>
        <begin position="154"/>
        <end position="174"/>
    </location>
</feature>
<organism evidence="10 11">
    <name type="scientific">Thecamonas trahens ATCC 50062</name>
    <dbReference type="NCBI Taxonomy" id="461836"/>
    <lineage>
        <taxon>Eukaryota</taxon>
        <taxon>Apusozoa</taxon>
        <taxon>Apusomonadida</taxon>
        <taxon>Apusomonadidae</taxon>
        <taxon>Thecamonas</taxon>
    </lineage>
</organism>
<dbReference type="GO" id="GO:0000822">
    <property type="term" value="F:inositol hexakisphosphate binding"/>
    <property type="evidence" value="ECO:0007669"/>
    <property type="project" value="TreeGrafter"/>
</dbReference>
<feature type="domain" description="SPX" evidence="9">
    <location>
        <begin position="3"/>
        <end position="228"/>
    </location>
</feature>
<keyword evidence="5 7" id="KW-0472">Membrane</keyword>
<evidence type="ECO:0000259" key="8">
    <source>
        <dbReference type="PROSITE" id="PS51380"/>
    </source>
</evidence>
<feature type="transmembrane region" description="Helical" evidence="7">
    <location>
        <begin position="407"/>
        <end position="427"/>
    </location>
</feature>
<comment type="subcellular location">
    <subcellularLocation>
        <location evidence="1">Membrane</location>
        <topology evidence="1">Multi-pass membrane protein</topology>
    </subcellularLocation>
</comment>